<sequence length="706" mass="80382">MVELQEFFVEGGDAKKSHVLLHITEPTGPYEEENKGYFFALAEINNGNEEQIQLLQQMIDDIETGYYENKDTDNKDSFELTLEYINRRGHLLLDKNNSKFNCVIGTIKKGKLSFSYHGNPSIKVIFVKNDKYQLHDILEQEAEASDQLFSAIMQGEIKENDFFYIATPHVNNHISDRQLLNTLSARTTKQSSEYIQKILSFLRDSLSYGGLIMFMPPNDKRIKPLNKEINENEDLAEEKITKPTTISPPEKKDDSETNYRPREEKEYDSVFNMILVNFGRALVLLLSTILKIIKGFFVFIGKSLLSLFIIITNKGGQRAMVIQSIHESINAKKTYLKNLPLISKILFILTIILAVIFTGSIIYFKIMNNIEKQQQDYTHQVQAITDKKTAAEASMIYEDDKKAFELLKEAEDLINKLPMKNQAQENTKLQLASEILSNLKILQNLNTVNTEVVADFSAEQASAQTTKLARINDTIIAYGPDDLFIYMYNINTGSVEKKDHQTIPNLTKANTPKEQDKIVFLTNDNGLAFYSPESGVITTKELPTTEGSSISDVFVYSQKLYTMDTAHNKIYKHNPTQLGYDKGSSWLKGDIDINDGVSLAVDGDLFLLKSNGEILKFTSGQQQEFTITGLDPALDKPTTIWTYNNLKYLYILEPTNKRVVVLNKTGQMMQQYTSDSWQNPTGMVVDEEKKVVYVLDNNKIHRFGIQ</sequence>
<feature type="transmembrane region" description="Helical" evidence="2">
    <location>
        <begin position="296"/>
        <end position="313"/>
    </location>
</feature>
<dbReference type="InterPro" id="IPR011042">
    <property type="entry name" value="6-blade_b-propeller_TolB-like"/>
</dbReference>
<organism evidence="3 4">
    <name type="scientific">Candidatus Magasanikbacteria bacterium RIFCSPHIGHO2_01_FULL_33_34</name>
    <dbReference type="NCBI Taxonomy" id="1798671"/>
    <lineage>
        <taxon>Bacteria</taxon>
        <taxon>Candidatus Magasanikiibacteriota</taxon>
    </lineage>
</organism>
<feature type="compositionally biased region" description="Basic and acidic residues" evidence="1">
    <location>
        <begin position="249"/>
        <end position="261"/>
    </location>
</feature>
<dbReference type="EMBL" id="MFPS01000007">
    <property type="protein sequence ID" value="OGH59363.1"/>
    <property type="molecule type" value="Genomic_DNA"/>
</dbReference>
<gene>
    <name evidence="3" type="ORF">A2725_00860</name>
</gene>
<accession>A0A1F6LJA4</accession>
<feature type="region of interest" description="Disordered" evidence="1">
    <location>
        <begin position="233"/>
        <end position="261"/>
    </location>
</feature>
<evidence type="ECO:0000256" key="2">
    <source>
        <dbReference type="SAM" id="Phobius"/>
    </source>
</evidence>
<dbReference type="SUPFAM" id="SSF101898">
    <property type="entry name" value="NHL repeat"/>
    <property type="match status" value="1"/>
</dbReference>
<dbReference type="AlphaFoldDB" id="A0A1F6LJA4"/>
<protein>
    <submittedName>
        <fullName evidence="3">Uncharacterized protein</fullName>
    </submittedName>
</protein>
<reference evidence="3 4" key="1">
    <citation type="journal article" date="2016" name="Nat. Commun.">
        <title>Thousands of microbial genomes shed light on interconnected biogeochemical processes in an aquifer system.</title>
        <authorList>
            <person name="Anantharaman K."/>
            <person name="Brown C.T."/>
            <person name="Hug L.A."/>
            <person name="Sharon I."/>
            <person name="Castelle C.J."/>
            <person name="Probst A.J."/>
            <person name="Thomas B.C."/>
            <person name="Singh A."/>
            <person name="Wilkins M.J."/>
            <person name="Karaoz U."/>
            <person name="Brodie E.L."/>
            <person name="Williams K.H."/>
            <person name="Hubbard S.S."/>
            <person name="Banfield J.F."/>
        </authorList>
    </citation>
    <scope>NUCLEOTIDE SEQUENCE [LARGE SCALE GENOMIC DNA]</scope>
</reference>
<keyword evidence="2" id="KW-1133">Transmembrane helix</keyword>
<feature type="transmembrane region" description="Helical" evidence="2">
    <location>
        <begin position="341"/>
        <end position="364"/>
    </location>
</feature>
<comment type="caution">
    <text evidence="3">The sequence shown here is derived from an EMBL/GenBank/DDBJ whole genome shotgun (WGS) entry which is preliminary data.</text>
</comment>
<evidence type="ECO:0000313" key="3">
    <source>
        <dbReference type="EMBL" id="OGH59363.1"/>
    </source>
</evidence>
<proteinExistence type="predicted"/>
<keyword evidence="2" id="KW-0472">Membrane</keyword>
<evidence type="ECO:0000313" key="4">
    <source>
        <dbReference type="Proteomes" id="UP000177067"/>
    </source>
</evidence>
<evidence type="ECO:0000256" key="1">
    <source>
        <dbReference type="SAM" id="MobiDB-lite"/>
    </source>
</evidence>
<name>A0A1F6LJA4_9BACT</name>
<dbReference type="Proteomes" id="UP000177067">
    <property type="component" value="Unassembled WGS sequence"/>
</dbReference>
<dbReference type="Gene3D" id="2.120.10.30">
    <property type="entry name" value="TolB, C-terminal domain"/>
    <property type="match status" value="1"/>
</dbReference>
<keyword evidence="2" id="KW-0812">Transmembrane</keyword>